<evidence type="ECO:0000256" key="3">
    <source>
        <dbReference type="ARBA" id="ARBA00050776"/>
    </source>
</evidence>
<gene>
    <name evidence="5" type="ORF">METZ01_LOCUS514252</name>
</gene>
<dbReference type="PROSITE" id="PS00595">
    <property type="entry name" value="AA_TRANSFER_CLASS_5"/>
    <property type="match status" value="1"/>
</dbReference>
<dbReference type="PANTHER" id="PTHR43586:SF8">
    <property type="entry name" value="CYSTEINE DESULFURASE 1, CHLOROPLASTIC"/>
    <property type="match status" value="1"/>
</dbReference>
<dbReference type="InterPro" id="IPR015424">
    <property type="entry name" value="PyrdxlP-dep_Trfase"/>
</dbReference>
<accession>A0A383EZ56</accession>
<feature type="non-terminal residue" evidence="5">
    <location>
        <position position="228"/>
    </location>
</feature>
<comment type="cofactor">
    <cofactor evidence="1">
        <name>pyridoxal 5'-phosphate</name>
        <dbReference type="ChEBI" id="CHEBI:597326"/>
    </cofactor>
</comment>
<comment type="catalytic activity">
    <reaction evidence="3">
        <text>(sulfur carrier)-H + L-cysteine = (sulfur carrier)-SH + L-alanine</text>
        <dbReference type="Rhea" id="RHEA:43892"/>
        <dbReference type="Rhea" id="RHEA-COMP:14737"/>
        <dbReference type="Rhea" id="RHEA-COMP:14739"/>
        <dbReference type="ChEBI" id="CHEBI:29917"/>
        <dbReference type="ChEBI" id="CHEBI:35235"/>
        <dbReference type="ChEBI" id="CHEBI:57972"/>
        <dbReference type="ChEBI" id="CHEBI:64428"/>
        <dbReference type="EC" id="2.8.1.7"/>
    </reaction>
</comment>
<protein>
    <recommendedName>
        <fullName evidence="4">Aminotransferase class V domain-containing protein</fullName>
    </recommendedName>
</protein>
<dbReference type="InterPro" id="IPR015421">
    <property type="entry name" value="PyrdxlP-dep_Trfase_major"/>
</dbReference>
<dbReference type="AlphaFoldDB" id="A0A383EZ56"/>
<evidence type="ECO:0000313" key="5">
    <source>
        <dbReference type="EMBL" id="SVE61398.1"/>
    </source>
</evidence>
<dbReference type="SUPFAM" id="SSF53383">
    <property type="entry name" value="PLP-dependent transferases"/>
    <property type="match status" value="1"/>
</dbReference>
<dbReference type="Gene3D" id="3.40.640.10">
    <property type="entry name" value="Type I PLP-dependent aspartate aminotransferase-like (Major domain)"/>
    <property type="match status" value="1"/>
</dbReference>
<reference evidence="5" key="1">
    <citation type="submission" date="2018-05" db="EMBL/GenBank/DDBJ databases">
        <authorList>
            <person name="Lanie J.A."/>
            <person name="Ng W.-L."/>
            <person name="Kazmierczak K.M."/>
            <person name="Andrzejewski T.M."/>
            <person name="Davidsen T.M."/>
            <person name="Wayne K.J."/>
            <person name="Tettelin H."/>
            <person name="Glass J.I."/>
            <person name="Rusch D."/>
            <person name="Podicherti R."/>
            <person name="Tsui H.-C.T."/>
            <person name="Winkler M.E."/>
        </authorList>
    </citation>
    <scope>NUCLEOTIDE SEQUENCE</scope>
</reference>
<evidence type="ECO:0000259" key="4">
    <source>
        <dbReference type="Pfam" id="PF00266"/>
    </source>
</evidence>
<dbReference type="EMBL" id="UINC01229615">
    <property type="protein sequence ID" value="SVE61398.1"/>
    <property type="molecule type" value="Genomic_DNA"/>
</dbReference>
<feature type="non-terminal residue" evidence="5">
    <location>
        <position position="1"/>
    </location>
</feature>
<dbReference type="PANTHER" id="PTHR43586">
    <property type="entry name" value="CYSTEINE DESULFURASE"/>
    <property type="match status" value="1"/>
</dbReference>
<dbReference type="Pfam" id="PF00266">
    <property type="entry name" value="Aminotran_5"/>
    <property type="match status" value="1"/>
</dbReference>
<dbReference type="InterPro" id="IPR000192">
    <property type="entry name" value="Aminotrans_V_dom"/>
</dbReference>
<keyword evidence="2" id="KW-0663">Pyridoxal phosphate</keyword>
<evidence type="ECO:0000256" key="2">
    <source>
        <dbReference type="ARBA" id="ARBA00022898"/>
    </source>
</evidence>
<dbReference type="GO" id="GO:0031071">
    <property type="term" value="F:cysteine desulfurase activity"/>
    <property type="evidence" value="ECO:0007669"/>
    <property type="project" value="UniProtKB-EC"/>
</dbReference>
<sequence>IRYCYEAEYANVHRGVYWLSERASESFDGARETVRKFINAAKNSEIVFVRGATEAINLIASSYGGTFFEIGDEVIISHMEHHSNIVPWQFLRDRQGVKLRVAPINDDGELILDQFIDMLGPRTKLVAITHVANALGTVLPVRDICEIARSRGIRVLIDGCQAVPHTSVDVQELDCDFYVFSGHKLYGPSGIGVLYGREELLKRMPPYQGGGDMIESVTFEKTDFASPP</sequence>
<feature type="domain" description="Aminotransferase class V" evidence="4">
    <location>
        <begin position="4"/>
        <end position="228"/>
    </location>
</feature>
<organism evidence="5">
    <name type="scientific">marine metagenome</name>
    <dbReference type="NCBI Taxonomy" id="408172"/>
    <lineage>
        <taxon>unclassified sequences</taxon>
        <taxon>metagenomes</taxon>
        <taxon>ecological metagenomes</taxon>
    </lineage>
</organism>
<dbReference type="InterPro" id="IPR020578">
    <property type="entry name" value="Aminotrans_V_PyrdxlP_BS"/>
</dbReference>
<proteinExistence type="predicted"/>
<name>A0A383EZ56_9ZZZZ</name>
<evidence type="ECO:0000256" key="1">
    <source>
        <dbReference type="ARBA" id="ARBA00001933"/>
    </source>
</evidence>